<evidence type="ECO:0000313" key="7">
    <source>
        <dbReference type="EMBL" id="MBB4932004.1"/>
    </source>
</evidence>
<evidence type="ECO:0000256" key="2">
    <source>
        <dbReference type="ARBA" id="ARBA00022777"/>
    </source>
</evidence>
<dbReference type="RefSeq" id="WP_184579066.1">
    <property type="nucleotide sequence ID" value="NZ_JACHJT010000001.1"/>
</dbReference>
<dbReference type="PROSITE" id="PS50921">
    <property type="entry name" value="ANTAR"/>
    <property type="match status" value="1"/>
</dbReference>
<dbReference type="SMART" id="SM01012">
    <property type="entry name" value="ANTAR"/>
    <property type="match status" value="1"/>
</dbReference>
<proteinExistence type="predicted"/>
<evidence type="ECO:0000256" key="4">
    <source>
        <dbReference type="ARBA" id="ARBA00023163"/>
    </source>
</evidence>
<dbReference type="InterPro" id="IPR012074">
    <property type="entry name" value="GAF_ANTAR"/>
</dbReference>
<comment type="caution">
    <text evidence="7">The sequence shown here is derived from an EMBL/GenBank/DDBJ whole genome shotgun (WGS) entry which is preliminary data.</text>
</comment>
<dbReference type="Gene3D" id="1.10.10.10">
    <property type="entry name" value="Winged helix-like DNA-binding domain superfamily/Winged helix DNA-binding domain"/>
    <property type="match status" value="1"/>
</dbReference>
<feature type="domain" description="ANTAR" evidence="6">
    <location>
        <begin position="163"/>
        <end position="224"/>
    </location>
</feature>
<dbReference type="AlphaFoldDB" id="A0A7W7RHC3"/>
<evidence type="ECO:0000259" key="6">
    <source>
        <dbReference type="PROSITE" id="PS50921"/>
    </source>
</evidence>
<keyword evidence="3" id="KW-0805">Transcription regulation</keyword>
<accession>A0A7W7RHC3</accession>
<keyword evidence="4" id="KW-0804">Transcription</keyword>
<dbReference type="Gene3D" id="3.30.450.40">
    <property type="match status" value="1"/>
</dbReference>
<dbReference type="InterPro" id="IPR005561">
    <property type="entry name" value="ANTAR"/>
</dbReference>
<reference evidence="7 8" key="1">
    <citation type="submission" date="2020-08" db="EMBL/GenBank/DDBJ databases">
        <title>Sequencing the genomes of 1000 actinobacteria strains.</title>
        <authorList>
            <person name="Klenk H.-P."/>
        </authorList>
    </citation>
    <scope>NUCLEOTIDE SEQUENCE [LARGE SCALE GENOMIC DNA]</scope>
    <source>
        <strain evidence="7 8">DSM 102030</strain>
    </source>
</reference>
<dbReference type="SUPFAM" id="SSF52172">
    <property type="entry name" value="CheY-like"/>
    <property type="match status" value="1"/>
</dbReference>
<keyword evidence="8" id="KW-1185">Reference proteome</keyword>
<dbReference type="GO" id="GO:0016301">
    <property type="term" value="F:kinase activity"/>
    <property type="evidence" value="ECO:0007669"/>
    <property type="project" value="UniProtKB-KW"/>
</dbReference>
<evidence type="ECO:0000256" key="3">
    <source>
        <dbReference type="ARBA" id="ARBA00023015"/>
    </source>
</evidence>
<keyword evidence="2" id="KW-0418">Kinase</keyword>
<dbReference type="SMART" id="SM00065">
    <property type="entry name" value="GAF"/>
    <property type="match status" value="1"/>
</dbReference>
<keyword evidence="1" id="KW-0808">Transferase</keyword>
<dbReference type="EMBL" id="JACHJT010000001">
    <property type="protein sequence ID" value="MBB4932004.1"/>
    <property type="molecule type" value="Genomic_DNA"/>
</dbReference>
<dbReference type="InterPro" id="IPR003018">
    <property type="entry name" value="GAF"/>
</dbReference>
<evidence type="ECO:0000256" key="5">
    <source>
        <dbReference type="SAM" id="MobiDB-lite"/>
    </source>
</evidence>
<dbReference type="GO" id="GO:0003723">
    <property type="term" value="F:RNA binding"/>
    <property type="evidence" value="ECO:0007669"/>
    <property type="project" value="InterPro"/>
</dbReference>
<gene>
    <name evidence="7" type="ORF">F4561_002824</name>
</gene>
<evidence type="ECO:0000313" key="8">
    <source>
        <dbReference type="Proteomes" id="UP000523007"/>
    </source>
</evidence>
<name>A0A7W7RHC3_9ACTN</name>
<sequence length="246" mass="27104">MYKPDDGHLSPDGFADIMRSLFAEPEVHDTLQRIVGLAVETIPGCDYAGVSVVEGRGKVHTPVSTHEAARASDALQYQLREGPSLDSIWDNDYVYLPDVANGRQWPRYAEEASKLPIGSLLTFRLFTSRETLGALSLYARTAHAFEPQDHDVGVIFSAQAATALASTRRLSNLNRALETRETIGQAQGILMERHRITADQAWQYLRSASQNLNVRLAELAEQIARTGEDPTRLQANTRAEQEGSGG</sequence>
<organism evidence="7 8">
    <name type="scientific">Lipingzhangella halophila</name>
    <dbReference type="NCBI Taxonomy" id="1783352"/>
    <lineage>
        <taxon>Bacteria</taxon>
        <taxon>Bacillati</taxon>
        <taxon>Actinomycetota</taxon>
        <taxon>Actinomycetes</taxon>
        <taxon>Streptosporangiales</taxon>
        <taxon>Nocardiopsidaceae</taxon>
        <taxon>Lipingzhangella</taxon>
    </lineage>
</organism>
<dbReference type="Pfam" id="PF13185">
    <property type="entry name" value="GAF_2"/>
    <property type="match status" value="1"/>
</dbReference>
<dbReference type="InterPro" id="IPR036388">
    <property type="entry name" value="WH-like_DNA-bd_sf"/>
</dbReference>
<dbReference type="SUPFAM" id="SSF55781">
    <property type="entry name" value="GAF domain-like"/>
    <property type="match status" value="1"/>
</dbReference>
<protein>
    <recommendedName>
        <fullName evidence="6">ANTAR domain-containing protein</fullName>
    </recommendedName>
</protein>
<dbReference type="Pfam" id="PF03861">
    <property type="entry name" value="ANTAR"/>
    <property type="match status" value="1"/>
</dbReference>
<dbReference type="InterPro" id="IPR029016">
    <property type="entry name" value="GAF-like_dom_sf"/>
</dbReference>
<dbReference type="PIRSF" id="PIRSF036625">
    <property type="entry name" value="GAF_ANTAR"/>
    <property type="match status" value="1"/>
</dbReference>
<feature type="region of interest" description="Disordered" evidence="5">
    <location>
        <begin position="227"/>
        <end position="246"/>
    </location>
</feature>
<evidence type="ECO:0000256" key="1">
    <source>
        <dbReference type="ARBA" id="ARBA00022679"/>
    </source>
</evidence>
<dbReference type="InterPro" id="IPR011006">
    <property type="entry name" value="CheY-like_superfamily"/>
</dbReference>
<dbReference type="Proteomes" id="UP000523007">
    <property type="component" value="Unassembled WGS sequence"/>
</dbReference>